<dbReference type="EMBL" id="KI295218">
    <property type="protein sequence ID" value="ESA03160.1"/>
    <property type="molecule type" value="Genomic_DNA"/>
</dbReference>
<name>U9T4U9_RHIID</name>
<reference evidence="1" key="1">
    <citation type="submission" date="2013-07" db="EMBL/GenBank/DDBJ databases">
        <title>The genome of an arbuscular mycorrhizal fungus provides insights into the evolution of the oldest plant symbiosis.</title>
        <authorList>
            <consortium name="DOE Joint Genome Institute"/>
            <person name="Tisserant E."/>
            <person name="Malbreil M."/>
            <person name="Kuo A."/>
            <person name="Kohler A."/>
            <person name="Symeonidi A."/>
            <person name="Balestrini R."/>
            <person name="Charron P."/>
            <person name="Duensing N."/>
            <person name="Frei-dit-Frey N."/>
            <person name="Gianinazzi-Pearson V."/>
            <person name="Gilbert B."/>
            <person name="Handa Y."/>
            <person name="Hijri M."/>
            <person name="Kaul R."/>
            <person name="Kawaguchi M."/>
            <person name="Krajinski F."/>
            <person name="Lammers P."/>
            <person name="Lapierre D."/>
            <person name="Masclaux F.G."/>
            <person name="Murat C."/>
            <person name="Morin E."/>
            <person name="Ndikumana S."/>
            <person name="Pagni M."/>
            <person name="Petitpierre D."/>
            <person name="Requena N."/>
            <person name="Rosikiewicz P."/>
            <person name="Riley R."/>
            <person name="Saito K."/>
            <person name="San Clemente H."/>
            <person name="Shapiro H."/>
            <person name="van Tuinen D."/>
            <person name="Becard G."/>
            <person name="Bonfante P."/>
            <person name="Paszkowski U."/>
            <person name="Shachar-Hill Y."/>
            <person name="Young J.P."/>
            <person name="Sanders I.R."/>
            <person name="Henrissat B."/>
            <person name="Rensing S.A."/>
            <person name="Grigoriev I.V."/>
            <person name="Corradi N."/>
            <person name="Roux C."/>
            <person name="Martin F."/>
        </authorList>
    </citation>
    <scope>NUCLEOTIDE SEQUENCE</scope>
    <source>
        <strain evidence="1">DAOM 197198</strain>
    </source>
</reference>
<dbReference type="AlphaFoldDB" id="U9T4U9"/>
<dbReference type="HOGENOM" id="CLU_2159753_0_0_1"/>
<protein>
    <submittedName>
        <fullName evidence="1">Uncharacterized protein</fullName>
    </submittedName>
</protein>
<gene>
    <name evidence="1" type="ORF">GLOINDRAFT_85986</name>
</gene>
<proteinExistence type="predicted"/>
<organism evidence="1">
    <name type="scientific">Rhizophagus irregularis (strain DAOM 181602 / DAOM 197198 / MUCL 43194)</name>
    <name type="common">Arbuscular mycorrhizal fungus</name>
    <name type="synonym">Glomus intraradices</name>
    <dbReference type="NCBI Taxonomy" id="747089"/>
    <lineage>
        <taxon>Eukaryota</taxon>
        <taxon>Fungi</taxon>
        <taxon>Fungi incertae sedis</taxon>
        <taxon>Mucoromycota</taxon>
        <taxon>Glomeromycotina</taxon>
        <taxon>Glomeromycetes</taxon>
        <taxon>Glomerales</taxon>
        <taxon>Glomeraceae</taxon>
        <taxon>Rhizophagus</taxon>
    </lineage>
</organism>
<evidence type="ECO:0000313" key="1">
    <source>
        <dbReference type="EMBL" id="ESA03160.1"/>
    </source>
</evidence>
<accession>U9T4U9</accession>
<sequence length="111" mass="13309">MAGHLDGTNYYHKRRFLKKEIDYYTKNQKFDCPCEFPRKINKLKLPSTFCLYKSCNYSYKDEILKVPSDKYLFFKEVPMVLLTSKLKKKRKNFTDFQLLELLSLDRASVAM</sequence>